<protein>
    <submittedName>
        <fullName evidence="1">Uncharacterized protein</fullName>
    </submittedName>
</protein>
<sequence>MGFLPEKEDKYQQCKGVTYTSQLRYLFHSFLIYSNKFFMFINGFNQISSSQEHVCNLQAVERMHVAANIVCRQGTPLRSRNITSHL</sequence>
<dbReference type="EMBL" id="JBEAFC010000010">
    <property type="protein sequence ID" value="KAL1538964.1"/>
    <property type="molecule type" value="Genomic_DNA"/>
</dbReference>
<dbReference type="Proteomes" id="UP001567538">
    <property type="component" value="Unassembled WGS sequence"/>
</dbReference>
<reference evidence="1 2" key="1">
    <citation type="submission" date="2024-06" db="EMBL/GenBank/DDBJ databases">
        <title>A chromosome level genome sequence of Diviner's sage (Salvia divinorum).</title>
        <authorList>
            <person name="Ford S.A."/>
            <person name="Ro D.-K."/>
            <person name="Ness R.W."/>
            <person name="Phillips M.A."/>
        </authorList>
    </citation>
    <scope>NUCLEOTIDE SEQUENCE [LARGE SCALE GENOMIC DNA]</scope>
    <source>
        <strain evidence="1">SAF-2024a</strain>
        <tissue evidence="1">Leaf</tissue>
    </source>
</reference>
<dbReference type="AlphaFoldDB" id="A0ABD1G4C4"/>
<comment type="caution">
    <text evidence="1">The sequence shown here is derived from an EMBL/GenBank/DDBJ whole genome shotgun (WGS) entry which is preliminary data.</text>
</comment>
<proteinExistence type="predicted"/>
<organism evidence="1 2">
    <name type="scientific">Salvia divinorum</name>
    <name type="common">Maria pastora</name>
    <name type="synonym">Diviner's sage</name>
    <dbReference type="NCBI Taxonomy" id="28513"/>
    <lineage>
        <taxon>Eukaryota</taxon>
        <taxon>Viridiplantae</taxon>
        <taxon>Streptophyta</taxon>
        <taxon>Embryophyta</taxon>
        <taxon>Tracheophyta</taxon>
        <taxon>Spermatophyta</taxon>
        <taxon>Magnoliopsida</taxon>
        <taxon>eudicotyledons</taxon>
        <taxon>Gunneridae</taxon>
        <taxon>Pentapetalae</taxon>
        <taxon>asterids</taxon>
        <taxon>lamiids</taxon>
        <taxon>Lamiales</taxon>
        <taxon>Lamiaceae</taxon>
        <taxon>Nepetoideae</taxon>
        <taxon>Mentheae</taxon>
        <taxon>Salviinae</taxon>
        <taxon>Salvia</taxon>
        <taxon>Salvia subgen. Calosphace</taxon>
    </lineage>
</organism>
<name>A0ABD1G4C4_SALDI</name>
<evidence type="ECO:0000313" key="1">
    <source>
        <dbReference type="EMBL" id="KAL1538964.1"/>
    </source>
</evidence>
<keyword evidence="2" id="KW-1185">Reference proteome</keyword>
<gene>
    <name evidence="1" type="ORF">AAHA92_27648</name>
</gene>
<accession>A0ABD1G4C4</accession>
<evidence type="ECO:0000313" key="2">
    <source>
        <dbReference type="Proteomes" id="UP001567538"/>
    </source>
</evidence>